<dbReference type="EMBL" id="LGKP01000025">
    <property type="protein sequence ID" value="KPL85480.1"/>
    <property type="molecule type" value="Genomic_DNA"/>
</dbReference>
<evidence type="ECO:0000313" key="3">
    <source>
        <dbReference type="Proteomes" id="UP000050277"/>
    </source>
</evidence>
<dbReference type="PATRIC" id="fig|70996.4.peg.438"/>
<dbReference type="SUPFAM" id="SSF50249">
    <property type="entry name" value="Nucleic acid-binding proteins"/>
    <property type="match status" value="1"/>
</dbReference>
<organism evidence="2 3">
    <name type="scientific">Herpetosiphon geysericola</name>
    <dbReference type="NCBI Taxonomy" id="70996"/>
    <lineage>
        <taxon>Bacteria</taxon>
        <taxon>Bacillati</taxon>
        <taxon>Chloroflexota</taxon>
        <taxon>Chloroflexia</taxon>
        <taxon>Herpetosiphonales</taxon>
        <taxon>Herpetosiphonaceae</taxon>
        <taxon>Herpetosiphon</taxon>
    </lineage>
</organism>
<evidence type="ECO:0000259" key="1">
    <source>
        <dbReference type="Pfam" id="PF01796"/>
    </source>
</evidence>
<dbReference type="AlphaFoldDB" id="A0A0P6XZH8"/>
<accession>A0A0P6XZH8</accession>
<feature type="domain" description="ChsH2 C-terminal OB-fold" evidence="1">
    <location>
        <begin position="46"/>
        <end position="108"/>
    </location>
</feature>
<dbReference type="InterPro" id="IPR002878">
    <property type="entry name" value="ChsH2_C"/>
</dbReference>
<dbReference type="Pfam" id="PF01796">
    <property type="entry name" value="OB_ChsH2_C"/>
    <property type="match status" value="1"/>
</dbReference>
<comment type="caution">
    <text evidence="2">The sequence shown here is derived from an EMBL/GenBank/DDBJ whole genome shotgun (WGS) entry which is preliminary data.</text>
</comment>
<proteinExistence type="predicted"/>
<dbReference type="InterPro" id="IPR052513">
    <property type="entry name" value="Thioester_dehydratase-like"/>
</dbReference>
<name>A0A0P6XZH8_9CHLR</name>
<dbReference type="PANTHER" id="PTHR34075:SF5">
    <property type="entry name" value="BLR3430 PROTEIN"/>
    <property type="match status" value="1"/>
</dbReference>
<gene>
    <name evidence="2" type="ORF">SE18_17810</name>
</gene>
<evidence type="ECO:0000313" key="2">
    <source>
        <dbReference type="EMBL" id="KPL85480.1"/>
    </source>
</evidence>
<dbReference type="InterPro" id="IPR012340">
    <property type="entry name" value="NA-bd_OB-fold"/>
</dbReference>
<dbReference type="RefSeq" id="WP_054535801.1">
    <property type="nucleotide sequence ID" value="NZ_LGKP01000025.1"/>
</dbReference>
<dbReference type="STRING" id="70996.SE18_17810"/>
<protein>
    <recommendedName>
        <fullName evidence="1">ChsH2 C-terminal OB-fold domain-containing protein</fullName>
    </recommendedName>
</protein>
<reference evidence="2 3" key="1">
    <citation type="submission" date="2015-07" db="EMBL/GenBank/DDBJ databases">
        <title>Whole genome sequence of Herpetosiphon geysericola DSM 7119.</title>
        <authorList>
            <person name="Hemp J."/>
            <person name="Ward L.M."/>
            <person name="Pace L.A."/>
            <person name="Fischer W.W."/>
        </authorList>
    </citation>
    <scope>NUCLEOTIDE SEQUENCE [LARGE SCALE GENOMIC DNA]</scope>
    <source>
        <strain evidence="2 3">DSM 7119</strain>
    </source>
</reference>
<dbReference type="OrthoDB" id="7595207at2"/>
<sequence length="131" mass="14942">MNLPKQWRLKGQRYRLEGQRHSDGRVRFPAQPAKLGEPQDAWQPYQLANTGELFSWTAQRSNRSEFDHEPIVIVGIIKLADGCLITAQLTDCEPSELQIGMAVEAVTRSWGKVGEDDLLVYGYKFRPQLID</sequence>
<dbReference type="PANTHER" id="PTHR34075">
    <property type="entry name" value="BLR3430 PROTEIN"/>
    <property type="match status" value="1"/>
</dbReference>
<keyword evidence="3" id="KW-1185">Reference proteome</keyword>
<dbReference type="Proteomes" id="UP000050277">
    <property type="component" value="Unassembled WGS sequence"/>
</dbReference>